<feature type="compositionally biased region" description="Basic and acidic residues" evidence="1">
    <location>
        <begin position="282"/>
        <end position="300"/>
    </location>
</feature>
<dbReference type="HOGENOM" id="CLU_649872_0_0_1"/>
<proteinExistence type="predicted"/>
<feature type="region of interest" description="Disordered" evidence="1">
    <location>
        <begin position="263"/>
        <end position="312"/>
    </location>
</feature>
<dbReference type="Proteomes" id="UP000015102">
    <property type="component" value="Unassembled WGS sequence"/>
</dbReference>
<sequence length="423" mass="47983">MFIKNVYNLFIYRCLGISSPFINFHGYQELLVNDSISLNVTKDEQALMHQEGLKKMGTLIKPNHIRDEATGFVKANYTKKISQPPSGKRKKHWMYNNPVQEELDQKQIYILDEDVDENGLPASLTEEDKKFIVPMALKTPSTTATTTTSTTTKPTTQRTTTTTTSESNINDLKNHILFLQNMTKHDTSFQSKFVVFPGMQKDRFGNVITTTAKTTTTTTTRRTTTTTTTPRPTPTLPRRFDDDDMMLSARDKITIIPQVLLLNDQSPPDDVDEAVYGGIGARKKDSNNKKLKQEKNQQRKKDLKRNNRRNLNPLRACVKNPLSLKCERQKRGWQHNKPLMPQQPENCCCNGYTLPSNIDIDNISELTGGPSNQTVHTYTDDDINLNPENCQKVAGFTYGQRKLCLRHISVMPAISRGARAAIQ</sequence>
<dbReference type="STRING" id="36166.T1GEZ6"/>
<dbReference type="AlphaFoldDB" id="T1GEZ6"/>
<reference evidence="3" key="1">
    <citation type="submission" date="2013-02" db="EMBL/GenBank/DDBJ databases">
        <authorList>
            <person name="Hughes D."/>
        </authorList>
    </citation>
    <scope>NUCLEOTIDE SEQUENCE</scope>
    <source>
        <strain>Durham</strain>
        <strain evidence="3">NC isolate 2 -- Noor lab</strain>
    </source>
</reference>
<organism evidence="2 3">
    <name type="scientific">Megaselia scalaris</name>
    <name type="common">Humpbacked fly</name>
    <name type="synonym">Phora scalaris</name>
    <dbReference type="NCBI Taxonomy" id="36166"/>
    <lineage>
        <taxon>Eukaryota</taxon>
        <taxon>Metazoa</taxon>
        <taxon>Ecdysozoa</taxon>
        <taxon>Arthropoda</taxon>
        <taxon>Hexapoda</taxon>
        <taxon>Insecta</taxon>
        <taxon>Pterygota</taxon>
        <taxon>Neoptera</taxon>
        <taxon>Endopterygota</taxon>
        <taxon>Diptera</taxon>
        <taxon>Brachycera</taxon>
        <taxon>Muscomorpha</taxon>
        <taxon>Platypezoidea</taxon>
        <taxon>Phoridae</taxon>
        <taxon>Megaseliini</taxon>
        <taxon>Megaselia</taxon>
    </lineage>
</organism>
<dbReference type="EnsemblMetazoa" id="MESCA001923-RA">
    <property type="protein sequence ID" value="MESCA001923-PA"/>
    <property type="gene ID" value="MESCA001923"/>
</dbReference>
<feature type="region of interest" description="Disordered" evidence="1">
    <location>
        <begin position="141"/>
        <end position="166"/>
    </location>
</feature>
<evidence type="ECO:0000256" key="1">
    <source>
        <dbReference type="SAM" id="MobiDB-lite"/>
    </source>
</evidence>
<feature type="compositionally biased region" description="Low complexity" evidence="1">
    <location>
        <begin position="214"/>
        <end position="230"/>
    </location>
</feature>
<name>T1GEZ6_MEGSC</name>
<reference evidence="2" key="2">
    <citation type="submission" date="2015-06" db="UniProtKB">
        <authorList>
            <consortium name="EnsemblMetazoa"/>
        </authorList>
    </citation>
    <scope>IDENTIFICATION</scope>
</reference>
<dbReference type="EMBL" id="CAQQ02394976">
    <property type="status" value="NOT_ANNOTATED_CDS"/>
    <property type="molecule type" value="Genomic_DNA"/>
</dbReference>
<keyword evidence="3" id="KW-1185">Reference proteome</keyword>
<evidence type="ECO:0000313" key="2">
    <source>
        <dbReference type="EnsemblMetazoa" id="MESCA001923-PA"/>
    </source>
</evidence>
<accession>T1GEZ6</accession>
<protein>
    <submittedName>
        <fullName evidence="2">Uncharacterized protein</fullName>
    </submittedName>
</protein>
<evidence type="ECO:0000313" key="3">
    <source>
        <dbReference type="Proteomes" id="UP000015102"/>
    </source>
</evidence>
<feature type="region of interest" description="Disordered" evidence="1">
    <location>
        <begin position="214"/>
        <end position="242"/>
    </location>
</feature>
<feature type="compositionally biased region" description="Low complexity" evidence="1">
    <location>
        <begin position="141"/>
        <end position="165"/>
    </location>
</feature>